<evidence type="ECO:0000259" key="2">
    <source>
        <dbReference type="SMART" id="SM00256"/>
    </source>
</evidence>
<dbReference type="Gene3D" id="1.20.1280.50">
    <property type="match status" value="1"/>
</dbReference>
<evidence type="ECO:0000313" key="4">
    <source>
        <dbReference type="Proteomes" id="UP001153076"/>
    </source>
</evidence>
<gene>
    <name evidence="3" type="ORF">Cgig2_019472</name>
</gene>
<name>A0A9Q1QLW3_9CARY</name>
<dbReference type="EMBL" id="JAKOGI010000038">
    <property type="protein sequence ID" value="KAJ8447478.1"/>
    <property type="molecule type" value="Genomic_DNA"/>
</dbReference>
<dbReference type="Pfam" id="PF08268">
    <property type="entry name" value="FBA_3"/>
    <property type="match status" value="1"/>
</dbReference>
<dbReference type="InterPro" id="IPR036047">
    <property type="entry name" value="F-box-like_dom_sf"/>
</dbReference>
<dbReference type="PANTHER" id="PTHR31672:SF13">
    <property type="entry name" value="F-BOX PROTEIN CPR30-LIKE"/>
    <property type="match status" value="1"/>
</dbReference>
<dbReference type="SMART" id="SM00256">
    <property type="entry name" value="FBOX"/>
    <property type="match status" value="1"/>
</dbReference>
<sequence>MQSKTESSMNMKRQREDDDEGEEEEVAIYGGNQVNQPQKLQLPDELIFTEILPRLPVKSLIRFKLVSQQWKSLISSPDFAKTHLQHTVANPNFSADPSSRCVVIRNSSTLRILNYASCDNFGGFNSSYNIIDAEVDEFECPDLDGGSLFLIGSANGLVCLGVEHDEIGYKFVVYNPCTGDYFAANEPLEDFGSWPDGALFFGFGYVSSSEDYKVLMMEIPKKRTLVSSIFVYSLRRNTWRSYKGFDKREMKILSEEGVLAHETLHYAVSGHCDSSIWGWGSSLKKKKCIAAFNLDSEEFNKMPLPWAKFGHDHAYYQGDSSFQLSTMDGCLCAWAKYRDGGVQMWMLKQYGEWDSWTRMFNINMYMEFRIHPQDFFGFSSTGKVLVRTNNEDLVLVNVDKWMSRYVSLVRQDANMEVANFVGSLFPDFAKTHLQHTVANPNFSVDLSSRCVGDLFFGFGHVSSSDDYMILIMEIPDEKPTFEGSNFVYSLHCDSWERYYGFSKRELKILSPEGVLVHETLHYAVSWRCGSKRKKKEMKCIAAFNLDSEEFEFDMVPLPEAKFGHDHAYCQGDSSFQSGAMDACLCARAKFRNGGVQMWVLKRYGDGDTWTKMVSLNMFLKWGMHPRNFFGYSPTGKILVRTDSEGFVLVNIDKWGSKYASLVKQDTDMEAASFVWSLLLPMNIAGSLRKE</sequence>
<feature type="compositionally biased region" description="Polar residues" evidence="1">
    <location>
        <begin position="1"/>
        <end position="11"/>
    </location>
</feature>
<dbReference type="InterPro" id="IPR006527">
    <property type="entry name" value="F-box-assoc_dom_typ1"/>
</dbReference>
<dbReference type="InterPro" id="IPR050796">
    <property type="entry name" value="SCF_F-box_component"/>
</dbReference>
<keyword evidence="4" id="KW-1185">Reference proteome</keyword>
<dbReference type="CDD" id="cd22157">
    <property type="entry name" value="F-box_AtFBW1-like"/>
    <property type="match status" value="1"/>
</dbReference>
<evidence type="ECO:0000313" key="3">
    <source>
        <dbReference type="EMBL" id="KAJ8447478.1"/>
    </source>
</evidence>
<protein>
    <recommendedName>
        <fullName evidence="2">F-box domain-containing protein</fullName>
    </recommendedName>
</protein>
<dbReference type="Proteomes" id="UP001153076">
    <property type="component" value="Unassembled WGS sequence"/>
</dbReference>
<dbReference type="Pfam" id="PF00646">
    <property type="entry name" value="F-box"/>
    <property type="match status" value="1"/>
</dbReference>
<dbReference type="InterPro" id="IPR001810">
    <property type="entry name" value="F-box_dom"/>
</dbReference>
<dbReference type="NCBIfam" id="TIGR01640">
    <property type="entry name" value="F_box_assoc_1"/>
    <property type="match status" value="1"/>
</dbReference>
<dbReference type="OrthoDB" id="591557at2759"/>
<organism evidence="3 4">
    <name type="scientific">Carnegiea gigantea</name>
    <dbReference type="NCBI Taxonomy" id="171969"/>
    <lineage>
        <taxon>Eukaryota</taxon>
        <taxon>Viridiplantae</taxon>
        <taxon>Streptophyta</taxon>
        <taxon>Embryophyta</taxon>
        <taxon>Tracheophyta</taxon>
        <taxon>Spermatophyta</taxon>
        <taxon>Magnoliopsida</taxon>
        <taxon>eudicotyledons</taxon>
        <taxon>Gunneridae</taxon>
        <taxon>Pentapetalae</taxon>
        <taxon>Caryophyllales</taxon>
        <taxon>Cactineae</taxon>
        <taxon>Cactaceae</taxon>
        <taxon>Cactoideae</taxon>
        <taxon>Echinocereeae</taxon>
        <taxon>Carnegiea</taxon>
    </lineage>
</organism>
<dbReference type="InterPro" id="IPR013187">
    <property type="entry name" value="F-box-assoc_dom_typ3"/>
</dbReference>
<reference evidence="3" key="1">
    <citation type="submission" date="2022-04" db="EMBL/GenBank/DDBJ databases">
        <title>Carnegiea gigantea Genome sequencing and assembly v2.</title>
        <authorList>
            <person name="Copetti D."/>
            <person name="Sanderson M.J."/>
            <person name="Burquez A."/>
            <person name="Wojciechowski M.F."/>
        </authorList>
    </citation>
    <scope>NUCLEOTIDE SEQUENCE</scope>
    <source>
        <strain evidence="3">SGP5-SGP5p</strain>
        <tissue evidence="3">Aerial part</tissue>
    </source>
</reference>
<dbReference type="Pfam" id="PF07734">
    <property type="entry name" value="FBA_1"/>
    <property type="match status" value="1"/>
</dbReference>
<accession>A0A9Q1QLW3</accession>
<dbReference type="InterPro" id="IPR017451">
    <property type="entry name" value="F-box-assoc_interact_dom"/>
</dbReference>
<feature type="region of interest" description="Disordered" evidence="1">
    <location>
        <begin position="1"/>
        <end position="24"/>
    </location>
</feature>
<comment type="caution">
    <text evidence="3">The sequence shown here is derived from an EMBL/GenBank/DDBJ whole genome shotgun (WGS) entry which is preliminary data.</text>
</comment>
<dbReference type="SUPFAM" id="SSF81383">
    <property type="entry name" value="F-box domain"/>
    <property type="match status" value="1"/>
</dbReference>
<proteinExistence type="predicted"/>
<dbReference type="PANTHER" id="PTHR31672">
    <property type="entry name" value="BNACNNG10540D PROTEIN"/>
    <property type="match status" value="1"/>
</dbReference>
<feature type="domain" description="F-box" evidence="2">
    <location>
        <begin position="42"/>
        <end position="83"/>
    </location>
</feature>
<dbReference type="AlphaFoldDB" id="A0A9Q1QLW3"/>
<evidence type="ECO:0000256" key="1">
    <source>
        <dbReference type="SAM" id="MobiDB-lite"/>
    </source>
</evidence>